<sequence>MLRQNDAGKPDCETISVDTSTAFSQSRPNLLRQVLIRSYARSTLVSDNQHQAIQRRHMQLLANPGRYGGEMRTSRHTSRPTRGPPSRASERRQGPQRAERMTRSLISPVAVLSVWEARPQITFESQLEETK</sequence>
<evidence type="ECO:0000313" key="2">
    <source>
        <dbReference type="EMBL" id="CDI53986.1"/>
    </source>
</evidence>
<accession>A0A077R4N2</accession>
<evidence type="ECO:0000256" key="1">
    <source>
        <dbReference type="SAM" id="MobiDB-lite"/>
    </source>
</evidence>
<name>A0A077R4N2_9BASI</name>
<dbReference type="AlphaFoldDB" id="A0A077R4N2"/>
<dbReference type="EMBL" id="HG529599">
    <property type="protein sequence ID" value="CDI53986.1"/>
    <property type="molecule type" value="Genomic_DNA"/>
</dbReference>
<protein>
    <submittedName>
        <fullName evidence="2">Uncharacterized protein</fullName>
    </submittedName>
</protein>
<proteinExistence type="predicted"/>
<feature type="region of interest" description="Disordered" evidence="1">
    <location>
        <begin position="63"/>
        <end position="103"/>
    </location>
</feature>
<feature type="compositionally biased region" description="Basic and acidic residues" evidence="1">
    <location>
        <begin position="88"/>
        <end position="102"/>
    </location>
</feature>
<organism evidence="2">
    <name type="scientific">Melanopsichium pennsylvanicum 4</name>
    <dbReference type="NCBI Taxonomy" id="1398559"/>
    <lineage>
        <taxon>Eukaryota</taxon>
        <taxon>Fungi</taxon>
        <taxon>Dikarya</taxon>
        <taxon>Basidiomycota</taxon>
        <taxon>Ustilaginomycotina</taxon>
        <taxon>Ustilaginomycetes</taxon>
        <taxon>Ustilaginales</taxon>
        <taxon>Ustilaginaceae</taxon>
        <taxon>Melanopsichium</taxon>
    </lineage>
</organism>
<reference evidence="2" key="1">
    <citation type="journal article" date="2014" name="Genome Biol. Evol.">
        <title>Gene Loss Rather Than Gene Gain Is Associated with a Host Jump from Monocots to Dicots in the Smut Fungus Melanopsichium pennsylvanicum.</title>
        <authorList>
            <person name="Sharma R."/>
            <person name="Mishra B."/>
            <person name="Runge F."/>
            <person name="Thines M."/>
        </authorList>
    </citation>
    <scope>NUCLEOTIDE SEQUENCE</scope>
    <source>
        <strain evidence="2">4</strain>
    </source>
</reference>